<proteinExistence type="predicted"/>
<keyword evidence="2" id="KW-1185">Reference proteome</keyword>
<sequence>MSFGLDNSKDAQFDMPITRKAFIFYCFNSTAAIPSPDPKVDRNLLEFYLEFAKPQYLTWSLKKITTVKVMKPYSTGKFINVKFRVTRGIEGAVYHFTLADLPNLNPHDWILLINILLSNPLEYQPIIDQVKRMLVCYIHEVVKMDQEIASAIHKRTTIKTMGRAGNVNTMIKGKIDSKYHTVMFLRGDGQKCLFALVDKHLFSTSCLEHILEII</sequence>
<name>A0A9R1UP63_LACSA</name>
<reference evidence="1 2" key="1">
    <citation type="journal article" date="2017" name="Nat. Commun.">
        <title>Genome assembly with in vitro proximity ligation data and whole-genome triplication in lettuce.</title>
        <authorList>
            <person name="Reyes-Chin-Wo S."/>
            <person name="Wang Z."/>
            <person name="Yang X."/>
            <person name="Kozik A."/>
            <person name="Arikit S."/>
            <person name="Song C."/>
            <person name="Xia L."/>
            <person name="Froenicke L."/>
            <person name="Lavelle D.O."/>
            <person name="Truco M.J."/>
            <person name="Xia R."/>
            <person name="Zhu S."/>
            <person name="Xu C."/>
            <person name="Xu H."/>
            <person name="Xu X."/>
            <person name="Cox K."/>
            <person name="Korf I."/>
            <person name="Meyers B.C."/>
            <person name="Michelmore R.W."/>
        </authorList>
    </citation>
    <scope>NUCLEOTIDE SEQUENCE [LARGE SCALE GENOMIC DNA]</scope>
    <source>
        <strain evidence="2">cv. Salinas</strain>
        <tissue evidence="1">Seedlings</tissue>
    </source>
</reference>
<comment type="caution">
    <text evidence="1">The sequence shown here is derived from an EMBL/GenBank/DDBJ whole genome shotgun (WGS) entry which is preliminary data.</text>
</comment>
<organism evidence="1 2">
    <name type="scientific">Lactuca sativa</name>
    <name type="common">Garden lettuce</name>
    <dbReference type="NCBI Taxonomy" id="4236"/>
    <lineage>
        <taxon>Eukaryota</taxon>
        <taxon>Viridiplantae</taxon>
        <taxon>Streptophyta</taxon>
        <taxon>Embryophyta</taxon>
        <taxon>Tracheophyta</taxon>
        <taxon>Spermatophyta</taxon>
        <taxon>Magnoliopsida</taxon>
        <taxon>eudicotyledons</taxon>
        <taxon>Gunneridae</taxon>
        <taxon>Pentapetalae</taxon>
        <taxon>asterids</taxon>
        <taxon>campanulids</taxon>
        <taxon>Asterales</taxon>
        <taxon>Asteraceae</taxon>
        <taxon>Cichorioideae</taxon>
        <taxon>Cichorieae</taxon>
        <taxon>Lactucinae</taxon>
        <taxon>Lactuca</taxon>
    </lineage>
</organism>
<dbReference type="EMBL" id="NBSK02000008">
    <property type="protein sequence ID" value="KAJ0191135.1"/>
    <property type="molecule type" value="Genomic_DNA"/>
</dbReference>
<protein>
    <submittedName>
        <fullName evidence="1">Uncharacterized protein</fullName>
    </submittedName>
</protein>
<evidence type="ECO:0000313" key="2">
    <source>
        <dbReference type="Proteomes" id="UP000235145"/>
    </source>
</evidence>
<dbReference type="AlphaFoldDB" id="A0A9R1UP63"/>
<dbReference type="Proteomes" id="UP000235145">
    <property type="component" value="Unassembled WGS sequence"/>
</dbReference>
<evidence type="ECO:0000313" key="1">
    <source>
        <dbReference type="EMBL" id="KAJ0191135.1"/>
    </source>
</evidence>
<accession>A0A9R1UP63</accession>
<gene>
    <name evidence="1" type="ORF">LSAT_V11C800454070</name>
</gene>